<dbReference type="EMBL" id="ML213535">
    <property type="protein sequence ID" value="TFK45904.1"/>
    <property type="molecule type" value="Genomic_DNA"/>
</dbReference>
<dbReference type="AlphaFoldDB" id="A0A5C3MKT6"/>
<dbReference type="Proteomes" id="UP000305948">
    <property type="component" value="Unassembled WGS sequence"/>
</dbReference>
<gene>
    <name evidence="1" type="ORF">OE88DRAFT_1648933</name>
</gene>
<proteinExistence type="predicted"/>
<accession>A0A5C3MKT6</accession>
<reference evidence="1 2" key="1">
    <citation type="journal article" date="2019" name="Nat. Ecol. Evol.">
        <title>Megaphylogeny resolves global patterns of mushroom evolution.</title>
        <authorList>
            <person name="Varga T."/>
            <person name="Krizsan K."/>
            <person name="Foldi C."/>
            <person name="Dima B."/>
            <person name="Sanchez-Garcia M."/>
            <person name="Sanchez-Ramirez S."/>
            <person name="Szollosi G.J."/>
            <person name="Szarkandi J.G."/>
            <person name="Papp V."/>
            <person name="Albert L."/>
            <person name="Andreopoulos W."/>
            <person name="Angelini C."/>
            <person name="Antonin V."/>
            <person name="Barry K.W."/>
            <person name="Bougher N.L."/>
            <person name="Buchanan P."/>
            <person name="Buyck B."/>
            <person name="Bense V."/>
            <person name="Catcheside P."/>
            <person name="Chovatia M."/>
            <person name="Cooper J."/>
            <person name="Damon W."/>
            <person name="Desjardin D."/>
            <person name="Finy P."/>
            <person name="Geml J."/>
            <person name="Haridas S."/>
            <person name="Hughes K."/>
            <person name="Justo A."/>
            <person name="Karasinski D."/>
            <person name="Kautmanova I."/>
            <person name="Kiss B."/>
            <person name="Kocsube S."/>
            <person name="Kotiranta H."/>
            <person name="LaButti K.M."/>
            <person name="Lechner B.E."/>
            <person name="Liimatainen K."/>
            <person name="Lipzen A."/>
            <person name="Lukacs Z."/>
            <person name="Mihaltcheva S."/>
            <person name="Morgado L.N."/>
            <person name="Niskanen T."/>
            <person name="Noordeloos M.E."/>
            <person name="Ohm R.A."/>
            <person name="Ortiz-Santana B."/>
            <person name="Ovrebo C."/>
            <person name="Racz N."/>
            <person name="Riley R."/>
            <person name="Savchenko A."/>
            <person name="Shiryaev A."/>
            <person name="Soop K."/>
            <person name="Spirin V."/>
            <person name="Szebenyi C."/>
            <person name="Tomsovsky M."/>
            <person name="Tulloss R.E."/>
            <person name="Uehling J."/>
            <person name="Grigoriev I.V."/>
            <person name="Vagvolgyi C."/>
            <person name="Papp T."/>
            <person name="Martin F.M."/>
            <person name="Miettinen O."/>
            <person name="Hibbett D.S."/>
            <person name="Nagy L.G."/>
        </authorList>
    </citation>
    <scope>NUCLEOTIDE SEQUENCE [LARGE SCALE GENOMIC DNA]</scope>
    <source>
        <strain evidence="1 2">OMC1185</strain>
    </source>
</reference>
<evidence type="ECO:0000313" key="1">
    <source>
        <dbReference type="EMBL" id="TFK45904.1"/>
    </source>
</evidence>
<organism evidence="1 2">
    <name type="scientific">Heliocybe sulcata</name>
    <dbReference type="NCBI Taxonomy" id="5364"/>
    <lineage>
        <taxon>Eukaryota</taxon>
        <taxon>Fungi</taxon>
        <taxon>Dikarya</taxon>
        <taxon>Basidiomycota</taxon>
        <taxon>Agaricomycotina</taxon>
        <taxon>Agaricomycetes</taxon>
        <taxon>Gloeophyllales</taxon>
        <taxon>Gloeophyllaceae</taxon>
        <taxon>Heliocybe</taxon>
    </lineage>
</organism>
<name>A0A5C3MKT6_9AGAM</name>
<keyword evidence="2" id="KW-1185">Reference proteome</keyword>
<protein>
    <submittedName>
        <fullName evidence="1">Uncharacterized protein</fullName>
    </submittedName>
</protein>
<evidence type="ECO:0000313" key="2">
    <source>
        <dbReference type="Proteomes" id="UP000305948"/>
    </source>
</evidence>
<sequence length="120" mass="13761">MSGPIFLIIPIALGSNAMKMECTAGKHAADHSSWPHLTQRTSAYYIPSIHRPPLAVMRLDRLLKDENVLGIQFCGQLKLALEHVEAGFQEWKACRAFLQHELLEGRRLLCTWLHYFRYGE</sequence>